<dbReference type="EMBL" id="ML213533">
    <property type="protein sequence ID" value="TFK46103.1"/>
    <property type="molecule type" value="Genomic_DNA"/>
</dbReference>
<dbReference type="AlphaFoldDB" id="A0A5C3MMV9"/>
<organism evidence="1 2">
    <name type="scientific">Heliocybe sulcata</name>
    <dbReference type="NCBI Taxonomy" id="5364"/>
    <lineage>
        <taxon>Eukaryota</taxon>
        <taxon>Fungi</taxon>
        <taxon>Dikarya</taxon>
        <taxon>Basidiomycota</taxon>
        <taxon>Agaricomycotina</taxon>
        <taxon>Agaricomycetes</taxon>
        <taxon>Gloeophyllales</taxon>
        <taxon>Gloeophyllaceae</taxon>
        <taxon>Heliocybe</taxon>
    </lineage>
</organism>
<evidence type="ECO:0000313" key="2">
    <source>
        <dbReference type="Proteomes" id="UP000305948"/>
    </source>
</evidence>
<dbReference type="InterPro" id="IPR035918">
    <property type="entry name" value="CytB_endotoxin-like_sf"/>
</dbReference>
<gene>
    <name evidence="1" type="ORF">OE88DRAFT_1739734</name>
</gene>
<dbReference type="SUPFAM" id="SSF55676">
    <property type="entry name" value="CytB endotoxin-like"/>
    <property type="match status" value="1"/>
</dbReference>
<keyword evidence="2" id="KW-1185">Reference proteome</keyword>
<sequence length="250" mass="27504">MSENDMLVSVVTNGNEPPAHFDSFDKLPEDLAYTAMQITAFAAHYVHPQSKSFDWDGFARAATEYEGEDLMGLPINTNGAPGVTHCHISGSDVDVVEIMRDDHATDIPETSRVTAILLGGYLPPQRGPREISFDSVLGWMVDTLTDTLGINIPKGEIVAPLKTVFKDLAWSQSDGVMSGTNTSWEYRTVYKYAVDGSSDKFHCMVTSTILSMDVSKMATMWSGPLTQSHFIGRIKAAKLEVTKGFEYPMH</sequence>
<dbReference type="Gene3D" id="3.40.198.10">
    <property type="entry name" value="Delta-endotoxin CytB-like"/>
    <property type="match status" value="1"/>
</dbReference>
<dbReference type="Proteomes" id="UP000305948">
    <property type="component" value="Unassembled WGS sequence"/>
</dbReference>
<accession>A0A5C3MMV9</accession>
<name>A0A5C3MMV9_9AGAM</name>
<protein>
    <submittedName>
        <fullName evidence="1">Uncharacterized protein</fullName>
    </submittedName>
</protein>
<proteinExistence type="predicted"/>
<evidence type="ECO:0000313" key="1">
    <source>
        <dbReference type="EMBL" id="TFK46103.1"/>
    </source>
</evidence>
<reference evidence="1 2" key="1">
    <citation type="journal article" date="2019" name="Nat. Ecol. Evol.">
        <title>Megaphylogeny resolves global patterns of mushroom evolution.</title>
        <authorList>
            <person name="Varga T."/>
            <person name="Krizsan K."/>
            <person name="Foldi C."/>
            <person name="Dima B."/>
            <person name="Sanchez-Garcia M."/>
            <person name="Sanchez-Ramirez S."/>
            <person name="Szollosi G.J."/>
            <person name="Szarkandi J.G."/>
            <person name="Papp V."/>
            <person name="Albert L."/>
            <person name="Andreopoulos W."/>
            <person name="Angelini C."/>
            <person name="Antonin V."/>
            <person name="Barry K.W."/>
            <person name="Bougher N.L."/>
            <person name="Buchanan P."/>
            <person name="Buyck B."/>
            <person name="Bense V."/>
            <person name="Catcheside P."/>
            <person name="Chovatia M."/>
            <person name="Cooper J."/>
            <person name="Damon W."/>
            <person name="Desjardin D."/>
            <person name="Finy P."/>
            <person name="Geml J."/>
            <person name="Haridas S."/>
            <person name="Hughes K."/>
            <person name="Justo A."/>
            <person name="Karasinski D."/>
            <person name="Kautmanova I."/>
            <person name="Kiss B."/>
            <person name="Kocsube S."/>
            <person name="Kotiranta H."/>
            <person name="LaButti K.M."/>
            <person name="Lechner B.E."/>
            <person name="Liimatainen K."/>
            <person name="Lipzen A."/>
            <person name="Lukacs Z."/>
            <person name="Mihaltcheva S."/>
            <person name="Morgado L.N."/>
            <person name="Niskanen T."/>
            <person name="Noordeloos M.E."/>
            <person name="Ohm R.A."/>
            <person name="Ortiz-Santana B."/>
            <person name="Ovrebo C."/>
            <person name="Racz N."/>
            <person name="Riley R."/>
            <person name="Savchenko A."/>
            <person name="Shiryaev A."/>
            <person name="Soop K."/>
            <person name="Spirin V."/>
            <person name="Szebenyi C."/>
            <person name="Tomsovsky M."/>
            <person name="Tulloss R.E."/>
            <person name="Uehling J."/>
            <person name="Grigoriev I.V."/>
            <person name="Vagvolgyi C."/>
            <person name="Papp T."/>
            <person name="Martin F.M."/>
            <person name="Miettinen O."/>
            <person name="Hibbett D.S."/>
            <person name="Nagy L.G."/>
        </authorList>
    </citation>
    <scope>NUCLEOTIDE SEQUENCE [LARGE SCALE GENOMIC DNA]</scope>
    <source>
        <strain evidence="1 2">OMC1185</strain>
    </source>
</reference>
<dbReference type="OrthoDB" id="3178885at2759"/>